<gene>
    <name evidence="1" type="ORF">K1T71_013679</name>
</gene>
<protein>
    <submittedName>
        <fullName evidence="1">Uncharacterized protein</fullName>
    </submittedName>
</protein>
<organism evidence="1 2">
    <name type="scientific">Dendrolimus kikuchii</name>
    <dbReference type="NCBI Taxonomy" id="765133"/>
    <lineage>
        <taxon>Eukaryota</taxon>
        <taxon>Metazoa</taxon>
        <taxon>Ecdysozoa</taxon>
        <taxon>Arthropoda</taxon>
        <taxon>Hexapoda</taxon>
        <taxon>Insecta</taxon>
        <taxon>Pterygota</taxon>
        <taxon>Neoptera</taxon>
        <taxon>Endopterygota</taxon>
        <taxon>Lepidoptera</taxon>
        <taxon>Glossata</taxon>
        <taxon>Ditrysia</taxon>
        <taxon>Bombycoidea</taxon>
        <taxon>Lasiocampidae</taxon>
        <taxon>Dendrolimus</taxon>
    </lineage>
</organism>
<dbReference type="EMBL" id="CM034412">
    <property type="protein sequence ID" value="KAJ0170907.1"/>
    <property type="molecule type" value="Genomic_DNA"/>
</dbReference>
<comment type="caution">
    <text evidence="1">The sequence shown here is derived from an EMBL/GenBank/DDBJ whole genome shotgun (WGS) entry which is preliminary data.</text>
</comment>
<evidence type="ECO:0000313" key="1">
    <source>
        <dbReference type="EMBL" id="KAJ0170907.1"/>
    </source>
</evidence>
<name>A0ACC1CHH4_9NEOP</name>
<evidence type="ECO:0000313" key="2">
    <source>
        <dbReference type="Proteomes" id="UP000824533"/>
    </source>
</evidence>
<dbReference type="Proteomes" id="UP000824533">
    <property type="component" value="Linkage Group LG26"/>
</dbReference>
<reference evidence="1 2" key="1">
    <citation type="journal article" date="2021" name="Front. Genet.">
        <title>Chromosome-Level Genome Assembly Reveals Significant Gene Expansion in the Toll and IMD Signaling Pathways of Dendrolimus kikuchii.</title>
        <authorList>
            <person name="Zhou J."/>
            <person name="Wu P."/>
            <person name="Xiong Z."/>
            <person name="Liu N."/>
            <person name="Zhao N."/>
            <person name="Ji M."/>
            <person name="Qiu Y."/>
            <person name="Yang B."/>
        </authorList>
    </citation>
    <scope>NUCLEOTIDE SEQUENCE [LARGE SCALE GENOMIC DNA]</scope>
    <source>
        <strain evidence="1">Ann1</strain>
    </source>
</reference>
<proteinExistence type="predicted"/>
<keyword evidence="2" id="KW-1185">Reference proteome</keyword>
<accession>A0ACC1CHH4</accession>
<sequence>MSVTTFKLLIHMVADYSFFLIEVLAKSQVRNFPEDFQFGATTSAYQVEGAWNEDGKGPSIWDTATHANPSPITDGSNGDIAADFYHNYISDVDNMKKLHLDVFRFSISWSRVLPNGFSDKVNQLGIDFYNKVIKELLINSIRPAVTMYNWDLPSNLQKLGGWTNPLIVVWFADYAKVLFDHFGDRIKDWITINDPKEVCAGYGTNKAPFLNMSGIGEYICLKNILLAHANVYHLYDEHYRKLQQGLVSISIDCTWFEPASESIEDMHAARDARMFDWGQFAHPIFSREGDYPIELKRNIALRSAEQGFPRTRLLELSAAEVVNIRGTSDYFGLSTFTTRMAYRDASLEGMYPNPSFLDDIGAVIVRDPSSLHVQTAWIQEGPYAYYLKLFKEIKKLYNNPPIYITGNGLATDGSILDDDRISYTNNILNAVLDGISQGCDVRGYSVWSLLDSFEWTNGYTTKYGLFQIDFSSPERNRVPRKSAFIYKQMLKTRTLDFNYEPDNESVESEQL</sequence>